<accession>A0A812XRA0</accession>
<evidence type="ECO:0000313" key="3">
    <source>
        <dbReference type="Proteomes" id="UP000649617"/>
    </source>
</evidence>
<keyword evidence="3" id="KW-1185">Reference proteome</keyword>
<dbReference type="Proteomes" id="UP000649617">
    <property type="component" value="Unassembled WGS sequence"/>
</dbReference>
<feature type="non-terminal residue" evidence="2">
    <location>
        <position position="1"/>
    </location>
</feature>
<name>A0A812XRA0_SYMPI</name>
<reference evidence="2" key="1">
    <citation type="submission" date="2021-02" db="EMBL/GenBank/DDBJ databases">
        <authorList>
            <person name="Dougan E. K."/>
            <person name="Rhodes N."/>
            <person name="Thang M."/>
            <person name="Chan C."/>
        </authorList>
    </citation>
    <scope>NUCLEOTIDE SEQUENCE</scope>
</reference>
<dbReference type="OrthoDB" id="10679569at2759"/>
<evidence type="ECO:0000313" key="2">
    <source>
        <dbReference type="EMBL" id="CAE7749731.1"/>
    </source>
</evidence>
<comment type="caution">
    <text evidence="2">The sequence shown here is derived from an EMBL/GenBank/DDBJ whole genome shotgun (WGS) entry which is preliminary data.</text>
</comment>
<feature type="non-terminal residue" evidence="2">
    <location>
        <position position="173"/>
    </location>
</feature>
<sequence>VKASALIAEAANVLQSRSSSGHNSVPTPRPRGDRSGPGLSERGPPRSKSQGTRQLARIEGVVTEIQRELHEVRILSDSFEVEADLEKTGLQLQAPAQSQPVLRYSTLGTLDTLGMESLDRKWRANAEHILKIESSWAQRVKDAEEATSMSDERARFAEEAHGRLLREKAEMVD</sequence>
<feature type="region of interest" description="Disordered" evidence="1">
    <location>
        <begin position="13"/>
        <end position="55"/>
    </location>
</feature>
<protein>
    <submittedName>
        <fullName evidence="2">Uncharacterized protein</fullName>
    </submittedName>
</protein>
<dbReference type="EMBL" id="CAJNIZ010046492">
    <property type="protein sequence ID" value="CAE7749731.1"/>
    <property type="molecule type" value="Genomic_DNA"/>
</dbReference>
<gene>
    <name evidence="2" type="ORF">SPIL2461_LOCUS21692</name>
</gene>
<dbReference type="AlphaFoldDB" id="A0A812XRA0"/>
<organism evidence="2 3">
    <name type="scientific">Symbiodinium pilosum</name>
    <name type="common">Dinoflagellate</name>
    <dbReference type="NCBI Taxonomy" id="2952"/>
    <lineage>
        <taxon>Eukaryota</taxon>
        <taxon>Sar</taxon>
        <taxon>Alveolata</taxon>
        <taxon>Dinophyceae</taxon>
        <taxon>Suessiales</taxon>
        <taxon>Symbiodiniaceae</taxon>
        <taxon>Symbiodinium</taxon>
    </lineage>
</organism>
<proteinExistence type="predicted"/>
<feature type="compositionally biased region" description="Polar residues" evidence="1">
    <location>
        <begin position="13"/>
        <end position="26"/>
    </location>
</feature>
<evidence type="ECO:0000256" key="1">
    <source>
        <dbReference type="SAM" id="MobiDB-lite"/>
    </source>
</evidence>